<gene>
    <name evidence="1" type="ORF">DPEC_G00242670</name>
</gene>
<name>A0ACC2FV82_DALPE</name>
<keyword evidence="2" id="KW-1185">Reference proteome</keyword>
<protein>
    <submittedName>
        <fullName evidence="1">Uncharacterized protein</fullName>
    </submittedName>
</protein>
<evidence type="ECO:0000313" key="1">
    <source>
        <dbReference type="EMBL" id="KAJ7995257.1"/>
    </source>
</evidence>
<proteinExistence type="predicted"/>
<organism evidence="1 2">
    <name type="scientific">Dallia pectoralis</name>
    <name type="common">Alaska blackfish</name>
    <dbReference type="NCBI Taxonomy" id="75939"/>
    <lineage>
        <taxon>Eukaryota</taxon>
        <taxon>Metazoa</taxon>
        <taxon>Chordata</taxon>
        <taxon>Craniata</taxon>
        <taxon>Vertebrata</taxon>
        <taxon>Euteleostomi</taxon>
        <taxon>Actinopterygii</taxon>
        <taxon>Neopterygii</taxon>
        <taxon>Teleostei</taxon>
        <taxon>Protacanthopterygii</taxon>
        <taxon>Esociformes</taxon>
        <taxon>Umbridae</taxon>
        <taxon>Dallia</taxon>
    </lineage>
</organism>
<accession>A0ACC2FV82</accession>
<comment type="caution">
    <text evidence="1">The sequence shown here is derived from an EMBL/GenBank/DDBJ whole genome shotgun (WGS) entry which is preliminary data.</text>
</comment>
<evidence type="ECO:0000313" key="2">
    <source>
        <dbReference type="Proteomes" id="UP001157502"/>
    </source>
</evidence>
<dbReference type="EMBL" id="CM055748">
    <property type="protein sequence ID" value="KAJ7995257.1"/>
    <property type="molecule type" value="Genomic_DNA"/>
</dbReference>
<sequence>MDSTAVFTIMSRAGPRLWDRQEALISEGEWRGEVGETQRLRCQPIRMSRLESDDRERSKSSWTEIDHVSLLIFNQAPLDALSQVPCWTLSKHERHERKGNQPGWRPSTLFFLKSAGFFGVLRVHAANARIRTRPDSVDTDKTSTSAVVLSDFSD</sequence>
<dbReference type="Proteomes" id="UP001157502">
    <property type="component" value="Chromosome 21"/>
</dbReference>
<reference evidence="1" key="1">
    <citation type="submission" date="2021-05" db="EMBL/GenBank/DDBJ databases">
        <authorList>
            <person name="Pan Q."/>
            <person name="Jouanno E."/>
            <person name="Zahm M."/>
            <person name="Klopp C."/>
            <person name="Cabau C."/>
            <person name="Louis A."/>
            <person name="Berthelot C."/>
            <person name="Parey E."/>
            <person name="Roest Crollius H."/>
            <person name="Montfort J."/>
            <person name="Robinson-Rechavi M."/>
            <person name="Bouchez O."/>
            <person name="Lampietro C."/>
            <person name="Lopez Roques C."/>
            <person name="Donnadieu C."/>
            <person name="Postlethwait J."/>
            <person name="Bobe J."/>
            <person name="Dillon D."/>
            <person name="Chandos A."/>
            <person name="von Hippel F."/>
            <person name="Guiguen Y."/>
        </authorList>
    </citation>
    <scope>NUCLEOTIDE SEQUENCE</scope>
    <source>
        <strain evidence="1">YG-Jan2019</strain>
    </source>
</reference>